<dbReference type="STRING" id="1654360.EA58_13825"/>
<dbReference type="InterPro" id="IPR011130">
    <property type="entry name" value="SecA_preprotein_X-link_dom"/>
</dbReference>
<keyword evidence="4" id="KW-0997">Cell inner membrane</keyword>
<dbReference type="InterPro" id="IPR036266">
    <property type="entry name" value="SecA_Wing/Scaffold_sf"/>
</dbReference>
<dbReference type="GO" id="GO:0005524">
    <property type="term" value="F:ATP binding"/>
    <property type="evidence" value="ECO:0007669"/>
    <property type="project" value="UniProtKB-KW"/>
</dbReference>
<dbReference type="InterPro" id="IPR014018">
    <property type="entry name" value="SecA_motor_DEAD"/>
</dbReference>
<evidence type="ECO:0000256" key="2">
    <source>
        <dbReference type="ARBA" id="ARBA00022475"/>
    </source>
</evidence>
<dbReference type="AlphaFoldDB" id="A0A066RKH1"/>
<evidence type="ECO:0000256" key="8">
    <source>
        <dbReference type="ARBA" id="ARBA00022967"/>
    </source>
</evidence>
<dbReference type="Pfam" id="PF07517">
    <property type="entry name" value="SecA_DEAD"/>
    <property type="match status" value="1"/>
</dbReference>
<feature type="domain" description="SecA family profile" evidence="12">
    <location>
        <begin position="1"/>
        <end position="520"/>
    </location>
</feature>
<dbReference type="InterPro" id="IPR000185">
    <property type="entry name" value="SecA"/>
</dbReference>
<dbReference type="InterPro" id="IPR044722">
    <property type="entry name" value="SecA_SF2_C"/>
</dbReference>
<evidence type="ECO:0000256" key="5">
    <source>
        <dbReference type="ARBA" id="ARBA00022741"/>
    </source>
</evidence>
<evidence type="ECO:0000256" key="7">
    <source>
        <dbReference type="ARBA" id="ARBA00022927"/>
    </source>
</evidence>
<dbReference type="PROSITE" id="PS51194">
    <property type="entry name" value="HELICASE_CTER"/>
    <property type="match status" value="1"/>
</dbReference>
<dbReference type="SUPFAM" id="SSF81886">
    <property type="entry name" value="Helical scaffold and wing domains of SecA"/>
    <property type="match status" value="1"/>
</dbReference>
<evidence type="ECO:0000259" key="12">
    <source>
        <dbReference type="PROSITE" id="PS51196"/>
    </source>
</evidence>
<dbReference type="PANTHER" id="PTHR30612">
    <property type="entry name" value="SECA INNER MEMBRANE COMPONENT OF SEC PROTEIN SECRETION SYSTEM"/>
    <property type="match status" value="1"/>
</dbReference>
<dbReference type="GO" id="GO:0017038">
    <property type="term" value="P:protein import"/>
    <property type="evidence" value="ECO:0007669"/>
    <property type="project" value="InterPro"/>
</dbReference>
<evidence type="ECO:0000259" key="11">
    <source>
        <dbReference type="PROSITE" id="PS51194"/>
    </source>
</evidence>
<keyword evidence="10" id="KW-0472">Membrane</keyword>
<dbReference type="PRINTS" id="PR00906">
    <property type="entry name" value="SECA"/>
</dbReference>
<dbReference type="SUPFAM" id="SSF81767">
    <property type="entry name" value="Pre-protein crosslinking domain of SecA"/>
    <property type="match status" value="1"/>
</dbReference>
<evidence type="ECO:0000313" key="13">
    <source>
        <dbReference type="EMBL" id="KDM90834.1"/>
    </source>
</evidence>
<gene>
    <name evidence="13" type="ORF">EA58_13825</name>
</gene>
<evidence type="ECO:0000256" key="4">
    <source>
        <dbReference type="ARBA" id="ARBA00022519"/>
    </source>
</evidence>
<keyword evidence="1" id="KW-0813">Transport</keyword>
<accession>A0A066RKH1</accession>
<dbReference type="GO" id="GO:0006605">
    <property type="term" value="P:protein targeting"/>
    <property type="evidence" value="ECO:0007669"/>
    <property type="project" value="InterPro"/>
</dbReference>
<protein>
    <submittedName>
        <fullName evidence="13">Uncharacterized protein</fullName>
    </submittedName>
</protein>
<dbReference type="InterPro" id="IPR011115">
    <property type="entry name" value="SecA_DEAD"/>
</dbReference>
<sequence length="697" mass="77224">MLSQENEVDFYAAMILLSKRSLGLEPYKVQIMAALSCSNGHVIDMKTGEGKTLVAAMSAVALVKKGYVVNVATANKYLADRDYFTMKPLYDACGVDVARLSGDSEGLKSAPVYYAHLTEEGCLSWLSDHLASEASSISHPQLLESAMTKTALIVDEIDHSLIDSSSVNYSIVSNLEIGNFYQQIAEMCKSVGKRSEFTQFDKNGDQEFTEEFYKSAEKILIEAGLVSNSADLYGDAYELMIHFRAAYMAFHILEESKDYVVKSGRIHRVDKKSGRLIEGGFLGTVAAYLSDKHCLEIPCSNLEVVSCALQHYVKSFDLLSGMSGTAILNALELKHSYGVSTLEIPRHQPTQRIDHGHILFPSDASLKHNVTQFLEKASRDQRPTLVVCANEAQAKIIADKLTQQSIRATLLTPSNVEEEAEILSHAGKLGSMIVTTRMCGRGTDIVCEDKARGLLIVVIGMGLTQNDDQQVIGRTGRQGAKGDSYFCISLDDEQFQSRSGATLANSLLANLVQEDMEHITPHISSATTRLIEKLQKQALSAMRERRKRVSIYNNPIDSQLKLLMKKRENILFTADPKAMLHQMAPAKVDSYQKLIDHYAFVFGGSEVLSYFIRKGMAEGLTKAWNRHHMSLMNIKMDTASNAQAASNINNFKKSCFEAFSQFAKTVNIDIFDYTLSYLNKEATKRMAQNTYLPSGIG</sequence>
<proteinExistence type="predicted"/>
<dbReference type="Gene3D" id="3.40.50.300">
    <property type="entry name" value="P-loop containing nucleotide triphosphate hydrolases"/>
    <property type="match status" value="2"/>
</dbReference>
<evidence type="ECO:0000256" key="1">
    <source>
        <dbReference type="ARBA" id="ARBA00022448"/>
    </source>
</evidence>
<evidence type="ECO:0000313" key="14">
    <source>
        <dbReference type="Proteomes" id="UP000027192"/>
    </source>
</evidence>
<feature type="domain" description="Helicase C-terminal" evidence="11">
    <location>
        <begin position="369"/>
        <end position="519"/>
    </location>
</feature>
<dbReference type="SUPFAM" id="SSF52540">
    <property type="entry name" value="P-loop containing nucleoside triphosphate hydrolases"/>
    <property type="match status" value="2"/>
</dbReference>
<keyword evidence="3" id="KW-0963">Cytoplasm</keyword>
<keyword evidence="9" id="KW-0811">Translocation</keyword>
<dbReference type="GO" id="GO:0016020">
    <property type="term" value="C:membrane"/>
    <property type="evidence" value="ECO:0007669"/>
    <property type="project" value="InterPro"/>
</dbReference>
<dbReference type="InterPro" id="IPR001650">
    <property type="entry name" value="Helicase_C-like"/>
</dbReference>
<dbReference type="Pfam" id="PF21090">
    <property type="entry name" value="P-loop_SecA"/>
    <property type="match status" value="1"/>
</dbReference>
<dbReference type="Gene3D" id="3.90.1440.10">
    <property type="entry name" value="SecA, preprotein cross-linking domain"/>
    <property type="match status" value="1"/>
</dbReference>
<dbReference type="EMBL" id="JMIB01000027">
    <property type="protein sequence ID" value="KDM90834.1"/>
    <property type="molecule type" value="Genomic_DNA"/>
</dbReference>
<comment type="caution">
    <text evidence="13">The sequence shown here is derived from an EMBL/GenBank/DDBJ whole genome shotgun (WGS) entry which is preliminary data.</text>
</comment>
<dbReference type="InterPro" id="IPR027417">
    <property type="entry name" value="P-loop_NTPase"/>
</dbReference>
<keyword evidence="2" id="KW-1003">Cell membrane</keyword>
<keyword evidence="7" id="KW-0653">Protein transport</keyword>
<reference evidence="13 14" key="1">
    <citation type="submission" date="2014-04" db="EMBL/GenBank/DDBJ databases">
        <title>Draft genome sequence of Photobacterium halotolerans S2753: a solonamide, ngercheumicin and holomycin producer.</title>
        <authorList>
            <person name="Machado H.R."/>
            <person name="Gram L."/>
        </authorList>
    </citation>
    <scope>NUCLEOTIDE SEQUENCE [LARGE SCALE GENOMIC DNA]</scope>
    <source>
        <strain evidence="13 14">S2753</strain>
    </source>
</reference>
<dbReference type="PROSITE" id="PS51196">
    <property type="entry name" value="SECA_MOTOR_DEAD"/>
    <property type="match status" value="1"/>
</dbReference>
<dbReference type="GO" id="GO:0006886">
    <property type="term" value="P:intracellular protein transport"/>
    <property type="evidence" value="ECO:0007669"/>
    <property type="project" value="InterPro"/>
</dbReference>
<keyword evidence="5" id="KW-0547">Nucleotide-binding</keyword>
<dbReference type="SMART" id="SM00957">
    <property type="entry name" value="SecA_DEAD"/>
    <property type="match status" value="1"/>
</dbReference>
<evidence type="ECO:0000256" key="3">
    <source>
        <dbReference type="ARBA" id="ARBA00022490"/>
    </source>
</evidence>
<dbReference type="PANTHER" id="PTHR30612:SF0">
    <property type="entry name" value="CHLOROPLAST PROTEIN-TRANSPORTING ATPASE"/>
    <property type="match status" value="1"/>
</dbReference>
<evidence type="ECO:0000256" key="9">
    <source>
        <dbReference type="ARBA" id="ARBA00023010"/>
    </source>
</evidence>
<dbReference type="Proteomes" id="UP000027192">
    <property type="component" value="Unassembled WGS sequence"/>
</dbReference>
<keyword evidence="8" id="KW-1278">Translocase</keyword>
<dbReference type="SMART" id="SM00958">
    <property type="entry name" value="SecA_PP_bind"/>
    <property type="match status" value="1"/>
</dbReference>
<keyword evidence="14" id="KW-1185">Reference proteome</keyword>
<keyword evidence="6" id="KW-0067">ATP-binding</keyword>
<dbReference type="InterPro" id="IPR036670">
    <property type="entry name" value="SecA_X-link_sf"/>
</dbReference>
<organism evidence="13 14">
    <name type="scientific">Photobacterium galatheae</name>
    <dbReference type="NCBI Taxonomy" id="1654360"/>
    <lineage>
        <taxon>Bacteria</taxon>
        <taxon>Pseudomonadati</taxon>
        <taxon>Pseudomonadota</taxon>
        <taxon>Gammaproteobacteria</taxon>
        <taxon>Vibrionales</taxon>
        <taxon>Vibrionaceae</taxon>
        <taxon>Photobacterium</taxon>
    </lineage>
</organism>
<evidence type="ECO:0000256" key="6">
    <source>
        <dbReference type="ARBA" id="ARBA00022840"/>
    </source>
</evidence>
<dbReference type="Pfam" id="PF01043">
    <property type="entry name" value="SecA_PP_bind"/>
    <property type="match status" value="1"/>
</dbReference>
<evidence type="ECO:0000256" key="10">
    <source>
        <dbReference type="ARBA" id="ARBA00023136"/>
    </source>
</evidence>
<name>A0A066RKH1_9GAMM</name>